<evidence type="ECO:0000256" key="2">
    <source>
        <dbReference type="ARBA" id="ARBA00022989"/>
    </source>
</evidence>
<feature type="transmembrane region" description="Helical" evidence="4">
    <location>
        <begin position="226"/>
        <end position="244"/>
    </location>
</feature>
<evidence type="ECO:0000313" key="6">
    <source>
        <dbReference type="EMBL" id="MEN3929953.1"/>
    </source>
</evidence>
<feature type="transmembrane region" description="Helical" evidence="4">
    <location>
        <begin position="380"/>
        <end position="400"/>
    </location>
</feature>
<evidence type="ECO:0000256" key="3">
    <source>
        <dbReference type="ARBA" id="ARBA00023136"/>
    </source>
</evidence>
<dbReference type="PANTHER" id="PTHR43129">
    <property type="entry name" value="FOSMIDOMYCIN RESISTANCE PROTEIN"/>
    <property type="match status" value="1"/>
</dbReference>
<feature type="transmembrane region" description="Helical" evidence="4">
    <location>
        <begin position="293"/>
        <end position="312"/>
    </location>
</feature>
<dbReference type="EMBL" id="JBBYXI010000001">
    <property type="protein sequence ID" value="MEN3929953.1"/>
    <property type="molecule type" value="Genomic_DNA"/>
</dbReference>
<feature type="transmembrane region" description="Helical" evidence="4">
    <location>
        <begin position="176"/>
        <end position="197"/>
    </location>
</feature>
<dbReference type="RefSeq" id="WP_346335928.1">
    <property type="nucleotide sequence ID" value="NZ_JBBYXI010000001.1"/>
</dbReference>
<sequence>MRSEEQSLMPPSARLTETVTLSILIAISLSHLMNDVVQSLIPSMYPLIKDSLHLSFRQIGLIQLVFQLTASILQPVVGIYTDKKPQPFSLAVGMGLSLIGILLLSHATSYTQILVAVAFVGMGSSIFHPEASRVARMASGGRHGMAQSVFQVGGYAGSAFGPLLAALFIIPYGQSSLLWFSLVAVVAIGVLAWIGMWMRDQRKASKKTGLKSVEPPVGISSLRIKIILSILVLLVFSKAFYMASMSSYFTFYLKETFHVSNSEALHYLFYFLGAVAVGTLVGGPIGDRIGRKAVIWFSILGALPFTLMLPYANLFWTGLLAIVIGLIISSAFSSIVVYAQELNPGKVGMIAGLFFGLSFGVGGLGAAVLGELADHTSISFVYHICSYLPAIGLLTVFLPGRKSVRG</sequence>
<dbReference type="PANTHER" id="PTHR43129:SF1">
    <property type="entry name" value="FOSMIDOMYCIN RESISTANCE PROTEIN"/>
    <property type="match status" value="1"/>
</dbReference>
<dbReference type="InterPro" id="IPR011701">
    <property type="entry name" value="MFS"/>
</dbReference>
<feature type="transmembrane region" description="Helical" evidence="4">
    <location>
        <begin position="318"/>
        <end position="338"/>
    </location>
</feature>
<dbReference type="Gene3D" id="1.20.1250.20">
    <property type="entry name" value="MFS general substrate transporter like domains"/>
    <property type="match status" value="2"/>
</dbReference>
<accession>A0ABV0BG58</accession>
<keyword evidence="3 4" id="KW-0472">Membrane</keyword>
<keyword evidence="1 4" id="KW-0812">Transmembrane</keyword>
<dbReference type="CDD" id="cd17478">
    <property type="entry name" value="MFS_FsR"/>
    <property type="match status" value="1"/>
</dbReference>
<dbReference type="SUPFAM" id="SSF103473">
    <property type="entry name" value="MFS general substrate transporter"/>
    <property type="match status" value="1"/>
</dbReference>
<protein>
    <submittedName>
        <fullName evidence="6">MFS transporter</fullName>
    </submittedName>
</protein>
<feature type="transmembrane region" description="Helical" evidence="4">
    <location>
        <begin position="350"/>
        <end position="368"/>
    </location>
</feature>
<evidence type="ECO:0000256" key="1">
    <source>
        <dbReference type="ARBA" id="ARBA00022692"/>
    </source>
</evidence>
<evidence type="ECO:0000313" key="7">
    <source>
        <dbReference type="Proteomes" id="UP001418637"/>
    </source>
</evidence>
<dbReference type="Proteomes" id="UP001418637">
    <property type="component" value="Unassembled WGS sequence"/>
</dbReference>
<name>A0ABV0BG58_9HYPH</name>
<evidence type="ECO:0000259" key="5">
    <source>
        <dbReference type="PROSITE" id="PS50850"/>
    </source>
</evidence>
<feature type="transmembrane region" description="Helical" evidence="4">
    <location>
        <begin position="110"/>
        <end position="128"/>
    </location>
</feature>
<keyword evidence="2 4" id="KW-1133">Transmembrane helix</keyword>
<feature type="transmembrane region" description="Helical" evidence="4">
    <location>
        <begin position="264"/>
        <end position="281"/>
    </location>
</feature>
<feature type="transmembrane region" description="Helical" evidence="4">
    <location>
        <begin position="87"/>
        <end position="104"/>
    </location>
</feature>
<gene>
    <name evidence="6" type="ORF">WJT86_02615</name>
</gene>
<reference evidence="6 7" key="1">
    <citation type="submission" date="2024-04" db="EMBL/GenBank/DDBJ databases">
        <title>A novel species isolated from cricket.</title>
        <authorList>
            <person name="Wang H.-C."/>
        </authorList>
    </citation>
    <scope>NUCLEOTIDE SEQUENCE [LARGE SCALE GENOMIC DNA]</scope>
    <source>
        <strain evidence="6 7">WL0021</strain>
    </source>
</reference>
<dbReference type="InterPro" id="IPR020846">
    <property type="entry name" value="MFS_dom"/>
</dbReference>
<organism evidence="6 7">
    <name type="scientific">Hohaiivirga grylli</name>
    <dbReference type="NCBI Taxonomy" id="3133970"/>
    <lineage>
        <taxon>Bacteria</taxon>
        <taxon>Pseudomonadati</taxon>
        <taxon>Pseudomonadota</taxon>
        <taxon>Alphaproteobacteria</taxon>
        <taxon>Hyphomicrobiales</taxon>
        <taxon>Methylobacteriaceae</taxon>
        <taxon>Hohaiivirga</taxon>
    </lineage>
</organism>
<comment type="caution">
    <text evidence="6">The sequence shown here is derived from an EMBL/GenBank/DDBJ whole genome shotgun (WGS) entry which is preliminary data.</text>
</comment>
<dbReference type="InterPro" id="IPR036259">
    <property type="entry name" value="MFS_trans_sf"/>
</dbReference>
<keyword evidence="7" id="KW-1185">Reference proteome</keyword>
<evidence type="ECO:0000256" key="4">
    <source>
        <dbReference type="SAM" id="Phobius"/>
    </source>
</evidence>
<dbReference type="PROSITE" id="PS50850">
    <property type="entry name" value="MFS"/>
    <property type="match status" value="1"/>
</dbReference>
<feature type="domain" description="Major facilitator superfamily (MFS) profile" evidence="5">
    <location>
        <begin position="23"/>
        <end position="404"/>
    </location>
</feature>
<dbReference type="Pfam" id="PF07690">
    <property type="entry name" value="MFS_1"/>
    <property type="match status" value="1"/>
</dbReference>
<feature type="transmembrane region" description="Helical" evidence="4">
    <location>
        <begin position="149"/>
        <end position="170"/>
    </location>
</feature>
<proteinExistence type="predicted"/>
<feature type="transmembrane region" description="Helical" evidence="4">
    <location>
        <begin position="61"/>
        <end position="80"/>
    </location>
</feature>